<evidence type="ECO:0000256" key="2">
    <source>
        <dbReference type="ARBA" id="ARBA00012438"/>
    </source>
</evidence>
<evidence type="ECO:0000256" key="4">
    <source>
        <dbReference type="ARBA" id="ARBA00022679"/>
    </source>
</evidence>
<dbReference type="Pfam" id="PF00512">
    <property type="entry name" value="HisKA"/>
    <property type="match status" value="1"/>
</dbReference>
<dbReference type="Gene3D" id="1.10.287.130">
    <property type="match status" value="1"/>
</dbReference>
<gene>
    <name evidence="9" type="ORF">FYC77_13100</name>
</gene>
<evidence type="ECO:0000256" key="6">
    <source>
        <dbReference type="ARBA" id="ARBA00023012"/>
    </source>
</evidence>
<sequence length="334" mass="36803">MSEDDGTIQLLIEDDANRTALAELLEERYEVRTDDTELTGDVVLVDDRSLPTYRDQVQSLEAASSFSPVVLVRREGTRLDLDSNSDHRLVDEVVTAPVREAILHRRLRNLLVRRRQFERLEEQNEQLERFASVVSHDLRNPLQVAQGRLDLLESSVADSEREHVEHAQESLDRMDSLISDVLALAREGNELENPTEVQLSTVVANAWSVVASQDADLVAVDEGAMVVADTDRLSSVFENLFRNAVEHGRSDVTIEVGTTADGFYVADDGPGIPPEKRDDVLERGYSSAEGTGLGLDIVTSVVDAHGWELSVGESDTGGARFDVSGVELVRASRA</sequence>
<protein>
    <recommendedName>
        <fullName evidence="2">histidine kinase</fullName>
        <ecNumber evidence="2">2.7.13.3</ecNumber>
    </recommendedName>
</protein>
<evidence type="ECO:0000256" key="5">
    <source>
        <dbReference type="ARBA" id="ARBA00022777"/>
    </source>
</evidence>
<dbReference type="PANTHER" id="PTHR43711:SF1">
    <property type="entry name" value="HISTIDINE KINASE 1"/>
    <property type="match status" value="1"/>
</dbReference>
<accession>A0A5D5ALA1</accession>
<comment type="caution">
    <text evidence="9">The sequence shown here is derived from an EMBL/GenBank/DDBJ whole genome shotgun (WGS) entry which is preliminary data.</text>
</comment>
<keyword evidence="7" id="KW-0175">Coiled coil</keyword>
<dbReference type="SMART" id="SM00387">
    <property type="entry name" value="HATPase_c"/>
    <property type="match status" value="1"/>
</dbReference>
<dbReference type="RefSeq" id="WP_149081945.1">
    <property type="nucleotide sequence ID" value="NZ_VTAW01000016.1"/>
</dbReference>
<dbReference type="Pfam" id="PF02518">
    <property type="entry name" value="HATPase_c"/>
    <property type="match status" value="1"/>
</dbReference>
<evidence type="ECO:0000256" key="7">
    <source>
        <dbReference type="SAM" id="Coils"/>
    </source>
</evidence>
<evidence type="ECO:0000256" key="3">
    <source>
        <dbReference type="ARBA" id="ARBA00022553"/>
    </source>
</evidence>
<keyword evidence="4" id="KW-0808">Transferase</keyword>
<dbReference type="InterPro" id="IPR036097">
    <property type="entry name" value="HisK_dim/P_sf"/>
</dbReference>
<feature type="domain" description="Histidine kinase" evidence="8">
    <location>
        <begin position="133"/>
        <end position="324"/>
    </location>
</feature>
<evidence type="ECO:0000313" key="10">
    <source>
        <dbReference type="Proteomes" id="UP000324104"/>
    </source>
</evidence>
<dbReference type="EC" id="2.7.13.3" evidence="2"/>
<keyword evidence="5 9" id="KW-0418">Kinase</keyword>
<dbReference type="InterPro" id="IPR003594">
    <property type="entry name" value="HATPase_dom"/>
</dbReference>
<dbReference type="Gene3D" id="3.30.565.10">
    <property type="entry name" value="Histidine kinase-like ATPase, C-terminal domain"/>
    <property type="match status" value="1"/>
</dbReference>
<keyword evidence="10" id="KW-1185">Reference proteome</keyword>
<name>A0A5D5ALA1_9EURY</name>
<dbReference type="EMBL" id="VTAW01000016">
    <property type="protein sequence ID" value="TYT61617.1"/>
    <property type="molecule type" value="Genomic_DNA"/>
</dbReference>
<feature type="coiled-coil region" evidence="7">
    <location>
        <begin position="142"/>
        <end position="169"/>
    </location>
</feature>
<dbReference type="InterPro" id="IPR050736">
    <property type="entry name" value="Sensor_HK_Regulatory"/>
</dbReference>
<keyword evidence="3" id="KW-0597">Phosphoprotein</keyword>
<dbReference type="AlphaFoldDB" id="A0A5D5ALA1"/>
<dbReference type="PANTHER" id="PTHR43711">
    <property type="entry name" value="TWO-COMPONENT HISTIDINE KINASE"/>
    <property type="match status" value="1"/>
</dbReference>
<dbReference type="InterPro" id="IPR005467">
    <property type="entry name" value="His_kinase_dom"/>
</dbReference>
<dbReference type="Proteomes" id="UP000324104">
    <property type="component" value="Unassembled WGS sequence"/>
</dbReference>
<keyword evidence="6" id="KW-0902">Two-component regulatory system</keyword>
<dbReference type="InterPro" id="IPR004358">
    <property type="entry name" value="Sig_transdc_His_kin-like_C"/>
</dbReference>
<proteinExistence type="predicted"/>
<dbReference type="PRINTS" id="PR00344">
    <property type="entry name" value="BCTRLSENSOR"/>
</dbReference>
<dbReference type="CDD" id="cd00075">
    <property type="entry name" value="HATPase"/>
    <property type="match status" value="1"/>
</dbReference>
<dbReference type="GO" id="GO:0000155">
    <property type="term" value="F:phosphorelay sensor kinase activity"/>
    <property type="evidence" value="ECO:0007669"/>
    <property type="project" value="InterPro"/>
</dbReference>
<evidence type="ECO:0000259" key="8">
    <source>
        <dbReference type="PROSITE" id="PS50109"/>
    </source>
</evidence>
<dbReference type="InterPro" id="IPR003661">
    <property type="entry name" value="HisK_dim/P_dom"/>
</dbReference>
<dbReference type="PROSITE" id="PS50109">
    <property type="entry name" value="HIS_KIN"/>
    <property type="match status" value="1"/>
</dbReference>
<dbReference type="CDD" id="cd00082">
    <property type="entry name" value="HisKA"/>
    <property type="match status" value="1"/>
</dbReference>
<dbReference type="SUPFAM" id="SSF47384">
    <property type="entry name" value="Homodimeric domain of signal transducing histidine kinase"/>
    <property type="match status" value="1"/>
</dbReference>
<evidence type="ECO:0000313" key="9">
    <source>
        <dbReference type="EMBL" id="TYT61617.1"/>
    </source>
</evidence>
<dbReference type="SUPFAM" id="SSF55874">
    <property type="entry name" value="ATPase domain of HSP90 chaperone/DNA topoisomerase II/histidine kinase"/>
    <property type="match status" value="1"/>
</dbReference>
<reference evidence="9 10" key="1">
    <citation type="submission" date="2019-08" db="EMBL/GenBank/DDBJ databases">
        <title>Archaea genome.</title>
        <authorList>
            <person name="Kajale S."/>
            <person name="Shouche Y."/>
            <person name="Deshpande N."/>
            <person name="Sharma A."/>
        </authorList>
    </citation>
    <scope>NUCLEOTIDE SEQUENCE [LARGE SCALE GENOMIC DNA]</scope>
    <source>
        <strain evidence="9 10">ESP3B_9</strain>
    </source>
</reference>
<organism evidence="9 10">
    <name type="scientific">Natrialba swarupiae</name>
    <dbReference type="NCBI Taxonomy" id="2448032"/>
    <lineage>
        <taxon>Archaea</taxon>
        <taxon>Methanobacteriati</taxon>
        <taxon>Methanobacteriota</taxon>
        <taxon>Stenosarchaea group</taxon>
        <taxon>Halobacteria</taxon>
        <taxon>Halobacteriales</taxon>
        <taxon>Natrialbaceae</taxon>
        <taxon>Natrialba</taxon>
    </lineage>
</organism>
<dbReference type="SMART" id="SM00388">
    <property type="entry name" value="HisKA"/>
    <property type="match status" value="1"/>
</dbReference>
<dbReference type="InterPro" id="IPR036890">
    <property type="entry name" value="HATPase_C_sf"/>
</dbReference>
<evidence type="ECO:0000256" key="1">
    <source>
        <dbReference type="ARBA" id="ARBA00000085"/>
    </source>
</evidence>
<comment type="catalytic activity">
    <reaction evidence="1">
        <text>ATP + protein L-histidine = ADP + protein N-phospho-L-histidine.</text>
        <dbReference type="EC" id="2.7.13.3"/>
    </reaction>
</comment>